<evidence type="ECO:0000259" key="15">
    <source>
        <dbReference type="PROSITE" id="PS50893"/>
    </source>
</evidence>
<comment type="subcellular location">
    <subcellularLocation>
        <location evidence="1">Cell inner membrane</location>
        <topology evidence="1">Multi-pass membrane protein</topology>
    </subcellularLocation>
</comment>
<evidence type="ECO:0000256" key="10">
    <source>
        <dbReference type="ARBA" id="ARBA00023136"/>
    </source>
</evidence>
<dbReference type="PROSITE" id="PS50893">
    <property type="entry name" value="ABC_TRANSPORTER_2"/>
    <property type="match status" value="1"/>
</dbReference>
<feature type="transmembrane region" description="Helical" evidence="14">
    <location>
        <begin position="283"/>
        <end position="303"/>
    </location>
</feature>
<keyword evidence="4" id="KW-0997">Cell inner membrane</keyword>
<keyword evidence="2" id="KW-0813">Transport</keyword>
<evidence type="ECO:0000313" key="16">
    <source>
        <dbReference type="EMBL" id="AOZ10121.1"/>
    </source>
</evidence>
<evidence type="ECO:0000256" key="9">
    <source>
        <dbReference type="ARBA" id="ARBA00022989"/>
    </source>
</evidence>
<keyword evidence="17" id="KW-1185">Reference proteome</keyword>
<keyword evidence="10 14" id="KW-0472">Membrane</keyword>
<dbReference type="SUPFAM" id="SSF52540">
    <property type="entry name" value="P-loop containing nucleoside triphosphate hydrolases"/>
    <property type="match status" value="1"/>
</dbReference>
<protein>
    <recommendedName>
        <fullName evidence="13">Pyoverdine export ATP-binding/permease protein PvdT</fullName>
    </recommendedName>
</protein>
<keyword evidence="7" id="KW-0067">ATP-binding</keyword>
<dbReference type="InterPro" id="IPR003593">
    <property type="entry name" value="AAA+_ATPase"/>
</dbReference>
<evidence type="ECO:0000256" key="14">
    <source>
        <dbReference type="SAM" id="Phobius"/>
    </source>
</evidence>
<evidence type="ECO:0000256" key="8">
    <source>
        <dbReference type="ARBA" id="ARBA00022967"/>
    </source>
</evidence>
<dbReference type="Pfam" id="PF00005">
    <property type="entry name" value="ABC_tran"/>
    <property type="match status" value="1"/>
</dbReference>
<evidence type="ECO:0000256" key="6">
    <source>
        <dbReference type="ARBA" id="ARBA00022741"/>
    </source>
</evidence>
<keyword evidence="8" id="KW-1278">Translocase</keyword>
<reference evidence="16 17" key="1">
    <citation type="submission" date="2016-10" db="EMBL/GenBank/DDBJ databases">
        <title>Complete genome sequences of three Cupriavidus strains isolated from various Malaysian environments.</title>
        <authorList>
            <person name="Abdullah A.A.-A."/>
            <person name="Shafie N.A.H."/>
            <person name="Lau N.S."/>
        </authorList>
    </citation>
    <scope>NUCLEOTIDE SEQUENCE [LARGE SCALE GENOMIC DNA]</scope>
    <source>
        <strain evidence="16 17">USMAA1020</strain>
    </source>
</reference>
<evidence type="ECO:0000256" key="7">
    <source>
        <dbReference type="ARBA" id="ARBA00022840"/>
    </source>
</evidence>
<evidence type="ECO:0000256" key="2">
    <source>
        <dbReference type="ARBA" id="ARBA00022448"/>
    </source>
</evidence>
<keyword evidence="11" id="KW-0046">Antibiotic resistance</keyword>
<dbReference type="InterPro" id="IPR003838">
    <property type="entry name" value="ABC3_permease_C"/>
</dbReference>
<feature type="transmembrane region" description="Helical" evidence="14">
    <location>
        <begin position="533"/>
        <end position="559"/>
    </location>
</feature>
<feature type="domain" description="ABC transporter" evidence="15">
    <location>
        <begin position="8"/>
        <end position="246"/>
    </location>
</feature>
<evidence type="ECO:0000313" key="17">
    <source>
        <dbReference type="Proteomes" id="UP000177515"/>
    </source>
</evidence>
<comment type="similarity">
    <text evidence="12">Belongs to the ABC transporter superfamily. Macrolide exporter (TC 3.A.1.122) family.</text>
</comment>
<dbReference type="RefSeq" id="WP_071072660.1">
    <property type="nucleotide sequence ID" value="NZ_CP017755.1"/>
</dbReference>
<keyword evidence="6" id="KW-0547">Nucleotide-binding</keyword>
<keyword evidence="5 14" id="KW-0812">Transmembrane</keyword>
<dbReference type="EMBL" id="CP017755">
    <property type="protein sequence ID" value="AOZ10121.1"/>
    <property type="molecule type" value="Genomic_DNA"/>
</dbReference>
<dbReference type="PROSITE" id="PS00211">
    <property type="entry name" value="ABC_TRANSPORTER_1"/>
    <property type="match status" value="1"/>
</dbReference>
<dbReference type="Pfam" id="PF12704">
    <property type="entry name" value="MacB_PCD"/>
    <property type="match status" value="1"/>
</dbReference>
<dbReference type="CDD" id="cd03255">
    <property type="entry name" value="ABC_MJ0796_LolCDE_FtsE"/>
    <property type="match status" value="1"/>
</dbReference>
<evidence type="ECO:0000256" key="5">
    <source>
        <dbReference type="ARBA" id="ARBA00022692"/>
    </source>
</evidence>
<dbReference type="Pfam" id="PF02687">
    <property type="entry name" value="FtsX"/>
    <property type="match status" value="1"/>
</dbReference>
<feature type="transmembrane region" description="Helical" evidence="14">
    <location>
        <begin position="615"/>
        <end position="641"/>
    </location>
</feature>
<dbReference type="InterPro" id="IPR025857">
    <property type="entry name" value="MacB_PCD"/>
</dbReference>
<evidence type="ECO:0000256" key="3">
    <source>
        <dbReference type="ARBA" id="ARBA00022475"/>
    </source>
</evidence>
<dbReference type="Proteomes" id="UP000177515">
    <property type="component" value="Chromosome 2"/>
</dbReference>
<dbReference type="InterPro" id="IPR017911">
    <property type="entry name" value="MacB-like_ATP-bd"/>
</dbReference>
<dbReference type="InterPro" id="IPR003439">
    <property type="entry name" value="ABC_transporter-like_ATP-bd"/>
</dbReference>
<accession>A0ABM6FE49</accession>
<organism evidence="16 17">
    <name type="scientific">Cupriavidus malaysiensis</name>
    <dbReference type="NCBI Taxonomy" id="367825"/>
    <lineage>
        <taxon>Bacteria</taxon>
        <taxon>Pseudomonadati</taxon>
        <taxon>Pseudomonadota</taxon>
        <taxon>Betaproteobacteria</taxon>
        <taxon>Burkholderiales</taxon>
        <taxon>Burkholderiaceae</taxon>
        <taxon>Cupriavidus</taxon>
    </lineage>
</organism>
<dbReference type="PANTHER" id="PTHR30572:SF14">
    <property type="entry name" value="MACROLIDE EXPORT ATP-BINDING_PERMEASE PROTEIN MACB"/>
    <property type="match status" value="1"/>
</dbReference>
<feature type="transmembrane region" description="Helical" evidence="14">
    <location>
        <begin position="580"/>
        <end position="603"/>
    </location>
</feature>
<gene>
    <name evidence="16" type="ORF">BKK80_31250</name>
</gene>
<evidence type="ECO:0000256" key="11">
    <source>
        <dbReference type="ARBA" id="ARBA00023251"/>
    </source>
</evidence>
<dbReference type="InterPro" id="IPR050250">
    <property type="entry name" value="Macrolide_Exporter_MacB"/>
</dbReference>
<evidence type="ECO:0000256" key="1">
    <source>
        <dbReference type="ARBA" id="ARBA00004429"/>
    </source>
</evidence>
<keyword evidence="3" id="KW-1003">Cell membrane</keyword>
<proteinExistence type="inferred from homology"/>
<sequence>MHTAEPLLALRGVSRSFPAGEDSVTVLRDVDLDIGAGEMVAIVGPSGSGKSTLMNLLGCLDQPSTGSYRIAGQDTRTLDDDQLARLRREHFGFVFQRYHLLGDLDAQDNVAMPAVYAGTPPAARAARARALLERLGLPHRIGYRPAQLSGGQQQRVSIARALMNGGQVILADEPTGALDSASGEEVLGILEALNAAGHTVILVTHDMQVAAHARRVVEISDGRIVADRRAAPSAAAAPARIEAGAAALPAAGAGRHGAAAWPRLAEAGRMAAIAMRAHKLRTLLTMLGIIIGIASVVSVVALGEGSRQRILQDISAIGTNTIEVYPGAGFGDERAARVQTLNTRDADALAGQPFVASVSPGVSASRSVRYRNVSATASIAGVGAGYADVRGLTLAAGRWFGEDAVGLRAQQAVIDDNTRKAFFASAQQAVGKILVLGNVPCRVVGVTAPKQSTFGGNDSLTVWIPYTTAMTRLLGQNYLKSITVRVADDVPTAAAQAAIESLLQRRHGRSDFYVNNMDTIRQTIESTSATMTLLISLIAVISLLVGGIGVMNIMLVSVTERTREIGVRMAVGARPGDIRVQFLLEAALVCLTGGIGGVLLAGLGRLAFTVFADGFPMVFSAAAVSGALLCSTAIGVLFGFLPARNAARMKPIDALARE</sequence>
<dbReference type="InterPro" id="IPR027417">
    <property type="entry name" value="P-loop_NTPase"/>
</dbReference>
<evidence type="ECO:0000256" key="12">
    <source>
        <dbReference type="ARBA" id="ARBA00038388"/>
    </source>
</evidence>
<name>A0ABM6FE49_9BURK</name>
<dbReference type="PANTHER" id="PTHR30572">
    <property type="entry name" value="MEMBRANE COMPONENT OF TRANSPORTER-RELATED"/>
    <property type="match status" value="1"/>
</dbReference>
<keyword evidence="9 14" id="KW-1133">Transmembrane helix</keyword>
<evidence type="ECO:0000256" key="4">
    <source>
        <dbReference type="ARBA" id="ARBA00022519"/>
    </source>
</evidence>
<dbReference type="Gene3D" id="3.40.50.300">
    <property type="entry name" value="P-loop containing nucleotide triphosphate hydrolases"/>
    <property type="match status" value="1"/>
</dbReference>
<evidence type="ECO:0000256" key="13">
    <source>
        <dbReference type="ARBA" id="ARBA00041199"/>
    </source>
</evidence>
<dbReference type="InterPro" id="IPR017871">
    <property type="entry name" value="ABC_transporter-like_CS"/>
</dbReference>
<dbReference type="SMART" id="SM00382">
    <property type="entry name" value="AAA"/>
    <property type="match status" value="1"/>
</dbReference>